<gene>
    <name evidence="8" type="ORF">GXP67_18830</name>
</gene>
<dbReference type="RefSeq" id="WP_162444563.1">
    <property type="nucleotide sequence ID" value="NZ_CP048222.1"/>
</dbReference>
<dbReference type="Proteomes" id="UP000480178">
    <property type="component" value="Chromosome"/>
</dbReference>
<reference evidence="8 9" key="1">
    <citation type="submission" date="2020-01" db="EMBL/GenBank/DDBJ databases">
        <authorList>
            <person name="Kim M.K."/>
        </authorList>
    </citation>
    <scope>NUCLEOTIDE SEQUENCE [LARGE SCALE GENOMIC DNA]</scope>
    <source>
        <strain evidence="8 9">172606-1</strain>
    </source>
</reference>
<evidence type="ECO:0000256" key="3">
    <source>
        <dbReference type="ARBA" id="ARBA00022729"/>
    </source>
</evidence>
<evidence type="ECO:0000256" key="5">
    <source>
        <dbReference type="ARBA" id="ARBA00022807"/>
    </source>
</evidence>
<keyword evidence="5" id="KW-0788">Thiol protease</keyword>
<organism evidence="8 9">
    <name type="scientific">Rhodocytophaga rosea</name>
    <dbReference type="NCBI Taxonomy" id="2704465"/>
    <lineage>
        <taxon>Bacteria</taxon>
        <taxon>Pseudomonadati</taxon>
        <taxon>Bacteroidota</taxon>
        <taxon>Cytophagia</taxon>
        <taxon>Cytophagales</taxon>
        <taxon>Rhodocytophagaceae</taxon>
        <taxon>Rhodocytophaga</taxon>
    </lineage>
</organism>
<comment type="similarity">
    <text evidence="1">Belongs to the peptidase C40 family.</text>
</comment>
<keyword evidence="6" id="KW-0812">Transmembrane</keyword>
<dbReference type="InterPro" id="IPR038765">
    <property type="entry name" value="Papain-like_cys_pep_sf"/>
</dbReference>
<keyword evidence="6" id="KW-0472">Membrane</keyword>
<dbReference type="EMBL" id="CP048222">
    <property type="protein sequence ID" value="QHT68552.1"/>
    <property type="molecule type" value="Genomic_DNA"/>
</dbReference>
<evidence type="ECO:0000256" key="6">
    <source>
        <dbReference type="SAM" id="Phobius"/>
    </source>
</evidence>
<dbReference type="SUPFAM" id="SSF54001">
    <property type="entry name" value="Cysteine proteinases"/>
    <property type="match status" value="1"/>
</dbReference>
<evidence type="ECO:0000256" key="1">
    <source>
        <dbReference type="ARBA" id="ARBA00007074"/>
    </source>
</evidence>
<protein>
    <submittedName>
        <fullName evidence="8">C40 family peptidase</fullName>
    </submittedName>
</protein>
<dbReference type="PANTHER" id="PTHR47360">
    <property type="entry name" value="MUREIN DD-ENDOPEPTIDASE MEPS/MUREIN LD-CARBOXYPEPTIDASE"/>
    <property type="match status" value="1"/>
</dbReference>
<keyword evidence="6" id="KW-1133">Transmembrane helix</keyword>
<proteinExistence type="inferred from homology"/>
<dbReference type="PROSITE" id="PS51935">
    <property type="entry name" value="NLPC_P60"/>
    <property type="match status" value="1"/>
</dbReference>
<feature type="domain" description="NlpC/P60" evidence="7">
    <location>
        <begin position="98"/>
        <end position="221"/>
    </location>
</feature>
<keyword evidence="2" id="KW-0645">Protease</keyword>
<evidence type="ECO:0000313" key="9">
    <source>
        <dbReference type="Proteomes" id="UP000480178"/>
    </source>
</evidence>
<name>A0A6C0GLP9_9BACT</name>
<dbReference type="KEGG" id="rhoz:GXP67_18830"/>
<evidence type="ECO:0000256" key="4">
    <source>
        <dbReference type="ARBA" id="ARBA00022801"/>
    </source>
</evidence>
<evidence type="ECO:0000313" key="8">
    <source>
        <dbReference type="EMBL" id="QHT68552.1"/>
    </source>
</evidence>
<dbReference type="PANTHER" id="PTHR47360:SF1">
    <property type="entry name" value="ENDOPEPTIDASE NLPC-RELATED"/>
    <property type="match status" value="1"/>
</dbReference>
<dbReference type="Gene3D" id="3.90.1720.10">
    <property type="entry name" value="endopeptidase domain like (from Nostoc punctiforme)"/>
    <property type="match status" value="1"/>
</dbReference>
<dbReference type="GO" id="GO:0008234">
    <property type="term" value="F:cysteine-type peptidase activity"/>
    <property type="evidence" value="ECO:0007669"/>
    <property type="project" value="UniProtKB-KW"/>
</dbReference>
<dbReference type="InterPro" id="IPR052062">
    <property type="entry name" value="Murein_DD/LD_carboxypeptidase"/>
</dbReference>
<dbReference type="InterPro" id="IPR000064">
    <property type="entry name" value="NLP_P60_dom"/>
</dbReference>
<dbReference type="Pfam" id="PF00877">
    <property type="entry name" value="NLPC_P60"/>
    <property type="match status" value="1"/>
</dbReference>
<sequence>MELKKQLWIALQAIARLLWLLVQEVSKLVWAASKYIYRHRREIARYKLTIPALIILSVFWTGFRVLSDVKSMEQSREIPMDDSNDAEPIVQFSSHTTSADNDRLFEHINDWIGTPQRDGRNSKSGTDCSGFVQAVYKEALDIELSRSSEEMYRNDVEKINKAELSEGDLVFFNTYGSGVSHVGIYMGEGKFAHTSTSKGVTVDAMDSPYYVRNYYASGRIKGNM</sequence>
<dbReference type="GO" id="GO:0006508">
    <property type="term" value="P:proteolysis"/>
    <property type="evidence" value="ECO:0007669"/>
    <property type="project" value="UniProtKB-KW"/>
</dbReference>
<accession>A0A6C0GLP9</accession>
<evidence type="ECO:0000259" key="7">
    <source>
        <dbReference type="PROSITE" id="PS51935"/>
    </source>
</evidence>
<feature type="transmembrane region" description="Helical" evidence="6">
    <location>
        <begin position="47"/>
        <end position="66"/>
    </location>
</feature>
<evidence type="ECO:0000256" key="2">
    <source>
        <dbReference type="ARBA" id="ARBA00022670"/>
    </source>
</evidence>
<keyword evidence="9" id="KW-1185">Reference proteome</keyword>
<keyword evidence="3" id="KW-0732">Signal</keyword>
<dbReference type="AlphaFoldDB" id="A0A6C0GLP9"/>
<keyword evidence="4" id="KW-0378">Hydrolase</keyword>